<comment type="similarity">
    <text evidence="1 5 6">Belongs to the universal ribosomal protein uS9 family.</text>
</comment>
<evidence type="ECO:0000313" key="7">
    <source>
        <dbReference type="EMBL" id="KEJ92701.1"/>
    </source>
</evidence>
<keyword evidence="3 5" id="KW-0687">Ribonucleoprotein</keyword>
<dbReference type="GO" id="GO:0003723">
    <property type="term" value="F:RNA binding"/>
    <property type="evidence" value="ECO:0007669"/>
    <property type="project" value="TreeGrafter"/>
</dbReference>
<evidence type="ECO:0000256" key="4">
    <source>
        <dbReference type="ARBA" id="ARBA00035259"/>
    </source>
</evidence>
<dbReference type="Pfam" id="PF00380">
    <property type="entry name" value="Ribosomal_S9"/>
    <property type="match status" value="1"/>
</dbReference>
<dbReference type="eggNOG" id="COG0103">
    <property type="taxonomic scope" value="Bacteria"/>
</dbReference>
<name>A0A073IT92_9BACT</name>
<keyword evidence="8" id="KW-1185">Reference proteome</keyword>
<evidence type="ECO:0000313" key="8">
    <source>
        <dbReference type="Proteomes" id="UP000027665"/>
    </source>
</evidence>
<dbReference type="NCBIfam" id="NF001099">
    <property type="entry name" value="PRK00132.1"/>
    <property type="match status" value="1"/>
</dbReference>
<keyword evidence="2 5" id="KW-0689">Ribosomal protein</keyword>
<dbReference type="Proteomes" id="UP000027665">
    <property type="component" value="Unassembled WGS sequence"/>
</dbReference>
<evidence type="ECO:0000256" key="2">
    <source>
        <dbReference type="ARBA" id="ARBA00022980"/>
    </source>
</evidence>
<evidence type="ECO:0000256" key="1">
    <source>
        <dbReference type="ARBA" id="ARBA00005251"/>
    </source>
</evidence>
<dbReference type="GO" id="GO:0003735">
    <property type="term" value="F:structural constituent of ribosome"/>
    <property type="evidence" value="ECO:0007669"/>
    <property type="project" value="InterPro"/>
</dbReference>
<dbReference type="InterPro" id="IPR000754">
    <property type="entry name" value="Ribosomal_uS9"/>
</dbReference>
<dbReference type="InterPro" id="IPR014721">
    <property type="entry name" value="Ribsml_uS5_D2-typ_fold_subgr"/>
</dbReference>
<dbReference type="Gene3D" id="3.30.230.10">
    <property type="match status" value="1"/>
</dbReference>
<dbReference type="PROSITE" id="PS00360">
    <property type="entry name" value="RIBOSOMAL_S9"/>
    <property type="match status" value="1"/>
</dbReference>
<reference evidence="7 8" key="1">
    <citation type="submission" date="2014-04" db="EMBL/GenBank/DDBJ databases">
        <title>Draft Genome Sequence of Synergistes jonesii.</title>
        <authorList>
            <person name="Coil D.A."/>
            <person name="Eisen J.A."/>
            <person name="Holland-Moritz H.E."/>
        </authorList>
    </citation>
    <scope>NUCLEOTIDE SEQUENCE [LARGE SCALE GENOMIC DNA]</scope>
    <source>
        <strain evidence="7 8">78-1</strain>
    </source>
</reference>
<dbReference type="RefSeq" id="WP_037975390.1">
    <property type="nucleotide sequence ID" value="NZ_CALIAO010000030.1"/>
</dbReference>
<comment type="caution">
    <text evidence="7">The sequence shown here is derived from an EMBL/GenBank/DDBJ whole genome shotgun (WGS) entry which is preliminary data.</text>
</comment>
<accession>A0A073IT92</accession>
<dbReference type="STRING" id="2754.EH55_02780"/>
<organism evidence="7 8">
    <name type="scientific">Synergistes jonesii</name>
    <dbReference type="NCBI Taxonomy" id="2754"/>
    <lineage>
        <taxon>Bacteria</taxon>
        <taxon>Thermotogati</taxon>
        <taxon>Synergistota</taxon>
        <taxon>Synergistia</taxon>
        <taxon>Synergistales</taxon>
        <taxon>Synergistaceae</taxon>
        <taxon>Synergistes</taxon>
    </lineage>
</organism>
<protein>
    <recommendedName>
        <fullName evidence="4 5">Small ribosomal subunit protein uS9</fullName>
    </recommendedName>
</protein>
<dbReference type="PANTHER" id="PTHR21569:SF1">
    <property type="entry name" value="SMALL RIBOSOMAL SUBUNIT PROTEIN US9M"/>
    <property type="match status" value="1"/>
</dbReference>
<evidence type="ECO:0000256" key="6">
    <source>
        <dbReference type="RuleBase" id="RU003815"/>
    </source>
</evidence>
<sequence length="131" mass="14508">MADNKFIWGTGRRKNAIARVRICAGSGKFLINNREVKDYLPRYFWASQATEPLATAGVEGKIDVFVNAHGGGLTGQAGAIRLGVARALLKMYPDMRPVLKKAGFLTRDSRMVERKKVGLRGARANKQFSKR</sequence>
<evidence type="ECO:0000256" key="3">
    <source>
        <dbReference type="ARBA" id="ARBA00023274"/>
    </source>
</evidence>
<dbReference type="EMBL" id="JMKI01000021">
    <property type="protein sequence ID" value="KEJ92701.1"/>
    <property type="molecule type" value="Genomic_DNA"/>
</dbReference>
<dbReference type="InterPro" id="IPR020568">
    <property type="entry name" value="Ribosomal_Su5_D2-typ_SF"/>
</dbReference>
<dbReference type="GO" id="GO:0022627">
    <property type="term" value="C:cytosolic small ribosomal subunit"/>
    <property type="evidence" value="ECO:0007669"/>
    <property type="project" value="TreeGrafter"/>
</dbReference>
<dbReference type="FunFam" id="3.30.230.10:FF:000001">
    <property type="entry name" value="30S ribosomal protein S9"/>
    <property type="match status" value="1"/>
</dbReference>
<dbReference type="AlphaFoldDB" id="A0A073IT92"/>
<dbReference type="PANTHER" id="PTHR21569">
    <property type="entry name" value="RIBOSOMAL PROTEIN S9"/>
    <property type="match status" value="1"/>
</dbReference>
<evidence type="ECO:0000256" key="5">
    <source>
        <dbReference type="HAMAP-Rule" id="MF_00532"/>
    </source>
</evidence>
<dbReference type="InterPro" id="IPR023035">
    <property type="entry name" value="Ribosomal_uS9_bac/plastid"/>
</dbReference>
<dbReference type="PATRIC" id="fig|2754.20.peg.708"/>
<dbReference type="SUPFAM" id="SSF54211">
    <property type="entry name" value="Ribosomal protein S5 domain 2-like"/>
    <property type="match status" value="1"/>
</dbReference>
<dbReference type="GeneID" id="90983279"/>
<dbReference type="OrthoDB" id="9803965at2"/>
<proteinExistence type="inferred from homology"/>
<gene>
    <name evidence="5" type="primary">rpsI</name>
    <name evidence="7" type="ORF">EH55_02780</name>
</gene>
<dbReference type="GO" id="GO:0006412">
    <property type="term" value="P:translation"/>
    <property type="evidence" value="ECO:0007669"/>
    <property type="project" value="UniProtKB-UniRule"/>
</dbReference>
<dbReference type="InterPro" id="IPR020574">
    <property type="entry name" value="Ribosomal_uS9_CS"/>
</dbReference>
<dbReference type="HAMAP" id="MF_00532_B">
    <property type="entry name" value="Ribosomal_uS9_B"/>
    <property type="match status" value="1"/>
</dbReference>